<accession>A0A328P9K3</accession>
<evidence type="ECO:0000313" key="5">
    <source>
        <dbReference type="EMBL" id="RAO76934.1"/>
    </source>
</evidence>
<evidence type="ECO:0000256" key="1">
    <source>
        <dbReference type="ARBA" id="ARBA00010996"/>
    </source>
</evidence>
<organism evidence="5 6">
    <name type="scientific">Dyella jiangningensis</name>
    <dbReference type="NCBI Taxonomy" id="1379159"/>
    <lineage>
        <taxon>Bacteria</taxon>
        <taxon>Pseudomonadati</taxon>
        <taxon>Pseudomonadota</taxon>
        <taxon>Gammaproteobacteria</taxon>
        <taxon>Lysobacterales</taxon>
        <taxon>Rhodanobacteraceae</taxon>
        <taxon>Dyella</taxon>
    </lineage>
</organism>
<dbReference type="AlphaFoldDB" id="A0A328P9K3"/>
<dbReference type="RefSeq" id="WP_111980995.1">
    <property type="nucleotide sequence ID" value="NZ_NFZS01000001.1"/>
</dbReference>
<feature type="binding site" evidence="2">
    <location>
        <position position="149"/>
    </location>
    <ligand>
        <name>Cu cation</name>
        <dbReference type="ChEBI" id="CHEBI:23378"/>
    </ligand>
</feature>
<name>A0A328P9K3_9GAMM</name>
<dbReference type="SUPFAM" id="SSF52833">
    <property type="entry name" value="Thioredoxin-like"/>
    <property type="match status" value="1"/>
</dbReference>
<dbReference type="GO" id="GO:0046872">
    <property type="term" value="F:metal ion binding"/>
    <property type="evidence" value="ECO:0007669"/>
    <property type="project" value="UniProtKB-KW"/>
</dbReference>
<feature type="disulfide bond" description="Redox-active" evidence="3">
    <location>
        <begin position="61"/>
        <end position="65"/>
    </location>
</feature>
<dbReference type="InterPro" id="IPR036249">
    <property type="entry name" value="Thioredoxin-like_sf"/>
</dbReference>
<dbReference type="Proteomes" id="UP000248926">
    <property type="component" value="Unassembled WGS sequence"/>
</dbReference>
<feature type="binding site" evidence="2">
    <location>
        <position position="65"/>
    </location>
    <ligand>
        <name>Cu cation</name>
        <dbReference type="ChEBI" id="CHEBI:23378"/>
    </ligand>
</feature>
<feature type="signal peptide" evidence="4">
    <location>
        <begin position="1"/>
        <end position="18"/>
    </location>
</feature>
<comment type="similarity">
    <text evidence="1">Belongs to the SCO1/2 family.</text>
</comment>
<evidence type="ECO:0000313" key="6">
    <source>
        <dbReference type="Proteomes" id="UP000248926"/>
    </source>
</evidence>
<evidence type="ECO:0000256" key="3">
    <source>
        <dbReference type="PIRSR" id="PIRSR603782-2"/>
    </source>
</evidence>
<keyword evidence="6" id="KW-1185">Reference proteome</keyword>
<proteinExistence type="inferred from homology"/>
<dbReference type="InterPro" id="IPR003782">
    <property type="entry name" value="SCO1/SenC"/>
</dbReference>
<dbReference type="EMBL" id="NFZS01000001">
    <property type="protein sequence ID" value="RAO76934.1"/>
    <property type="molecule type" value="Genomic_DNA"/>
</dbReference>
<keyword evidence="2" id="KW-0186">Copper</keyword>
<evidence type="ECO:0000256" key="2">
    <source>
        <dbReference type="PIRSR" id="PIRSR603782-1"/>
    </source>
</evidence>
<keyword evidence="2" id="KW-0479">Metal-binding</keyword>
<dbReference type="Gene3D" id="3.40.30.10">
    <property type="entry name" value="Glutaredoxin"/>
    <property type="match status" value="1"/>
</dbReference>
<dbReference type="OrthoDB" id="6335573at2"/>
<dbReference type="PANTHER" id="PTHR12151">
    <property type="entry name" value="ELECTRON TRANSPORT PROTIN SCO1/SENC FAMILY MEMBER"/>
    <property type="match status" value="1"/>
</dbReference>
<reference evidence="5 6" key="1">
    <citation type="journal article" date="2018" name="Genet. Mol. Biol.">
        <title>The genome sequence of Dyella jiangningensis FCAV SCS01 from a lignocellulose-decomposing microbial consortium metagenome reveals potential for biotechnological applications.</title>
        <authorList>
            <person name="Desiderato J.G."/>
            <person name="Alvarenga D.O."/>
            <person name="Constancio M.T.L."/>
            <person name="Alves L.M.C."/>
            <person name="Varani A.M."/>
        </authorList>
    </citation>
    <scope>NUCLEOTIDE SEQUENCE [LARGE SCALE GENOMIC DNA]</scope>
    <source>
        <strain evidence="5 6">FCAV SCS01</strain>
    </source>
</reference>
<gene>
    <name evidence="5" type="ORF">CA260_03205</name>
</gene>
<dbReference type="CDD" id="cd02968">
    <property type="entry name" value="SCO"/>
    <property type="match status" value="1"/>
</dbReference>
<protein>
    <submittedName>
        <fullName evidence="5">SCO family protein</fullName>
    </submittedName>
</protein>
<keyword evidence="3" id="KW-1015">Disulfide bond</keyword>
<sequence length="187" mass="21031">MKRLLVLLCLLFFAAAHAETPLPRDSIYQLDVKLTDQGGKTWPLASRRGHVQLVSMFYSSCTMVCPMIVDTLKLTQKAVDESDRGRLDLLLISFDPARDSVSVLRQYAERRKLDAPRWTLARSEPASTRQLAALLGVQYRPLPDGDFNHSSELLLLDEEGRIVARTAIIGRLDPEFVQAVEKALRTP</sequence>
<evidence type="ECO:0000256" key="4">
    <source>
        <dbReference type="SAM" id="SignalP"/>
    </source>
</evidence>
<keyword evidence="4" id="KW-0732">Signal</keyword>
<feature type="chain" id="PRO_5016393223" evidence="4">
    <location>
        <begin position="19"/>
        <end position="187"/>
    </location>
</feature>
<dbReference type="Pfam" id="PF02630">
    <property type="entry name" value="SCO1-SenC"/>
    <property type="match status" value="1"/>
</dbReference>
<dbReference type="PANTHER" id="PTHR12151:SF25">
    <property type="entry name" value="LINALOOL DEHYDRATASE_ISOMERASE DOMAIN-CONTAINING PROTEIN"/>
    <property type="match status" value="1"/>
</dbReference>
<feature type="binding site" evidence="2">
    <location>
        <position position="61"/>
    </location>
    <ligand>
        <name>Cu cation</name>
        <dbReference type="ChEBI" id="CHEBI:23378"/>
    </ligand>
</feature>
<comment type="caution">
    <text evidence="5">The sequence shown here is derived from an EMBL/GenBank/DDBJ whole genome shotgun (WGS) entry which is preliminary data.</text>
</comment>